<dbReference type="Pfam" id="PF00535">
    <property type="entry name" value="Glycos_transf_2"/>
    <property type="match status" value="1"/>
</dbReference>
<dbReference type="AlphaFoldDB" id="A0A4R5Y6L8"/>
<feature type="domain" description="Glycosyltransferase 2-like" evidence="1">
    <location>
        <begin position="11"/>
        <end position="172"/>
    </location>
</feature>
<dbReference type="GO" id="GO:0016740">
    <property type="term" value="F:transferase activity"/>
    <property type="evidence" value="ECO:0007669"/>
    <property type="project" value="UniProtKB-KW"/>
</dbReference>
<dbReference type="SUPFAM" id="SSF53448">
    <property type="entry name" value="Nucleotide-diphospho-sugar transferases"/>
    <property type="match status" value="1"/>
</dbReference>
<protein>
    <submittedName>
        <fullName evidence="2">Glycosyltransferase family 2 protein</fullName>
    </submittedName>
</protein>
<dbReference type="InterPro" id="IPR001173">
    <property type="entry name" value="Glyco_trans_2-like"/>
</dbReference>
<dbReference type="GeneID" id="64348633"/>
<dbReference type="CDD" id="cd00761">
    <property type="entry name" value="Glyco_tranf_GTA_type"/>
    <property type="match status" value="1"/>
</dbReference>
<comment type="caution">
    <text evidence="2">The sequence shown here is derived from an EMBL/GenBank/DDBJ whole genome shotgun (WGS) entry which is preliminary data.</text>
</comment>
<dbReference type="InterPro" id="IPR029044">
    <property type="entry name" value="Nucleotide-diphossugar_trans"/>
</dbReference>
<evidence type="ECO:0000313" key="2">
    <source>
        <dbReference type="EMBL" id="TDL40194.1"/>
    </source>
</evidence>
<evidence type="ECO:0000259" key="1">
    <source>
        <dbReference type="Pfam" id="PF00535"/>
    </source>
</evidence>
<dbReference type="Gene3D" id="3.90.550.10">
    <property type="entry name" value="Spore Coat Polysaccharide Biosynthesis Protein SpsA, Chain A"/>
    <property type="match status" value="1"/>
</dbReference>
<keyword evidence="2" id="KW-0808">Transferase</keyword>
<name>A0A4R5Y6L8_KOCRO</name>
<dbReference type="Proteomes" id="UP000295163">
    <property type="component" value="Unassembled WGS sequence"/>
</dbReference>
<accession>A0A4R5Y6L8</accession>
<organism evidence="2 3">
    <name type="scientific">Kocuria rosea</name>
    <name type="common">Deinococcus erythromyxa</name>
    <name type="synonym">Micrococcus rubens</name>
    <dbReference type="NCBI Taxonomy" id="1275"/>
    <lineage>
        <taxon>Bacteria</taxon>
        <taxon>Bacillati</taxon>
        <taxon>Actinomycetota</taxon>
        <taxon>Actinomycetes</taxon>
        <taxon>Micrococcales</taxon>
        <taxon>Micrococcaceae</taxon>
        <taxon>Kocuria</taxon>
    </lineage>
</organism>
<gene>
    <name evidence="2" type="ORF">E2R59_14500</name>
</gene>
<dbReference type="RefSeq" id="WP_133411153.1">
    <property type="nucleotide sequence ID" value="NZ_SMZT01000007.1"/>
</dbReference>
<proteinExistence type="predicted"/>
<evidence type="ECO:0000313" key="3">
    <source>
        <dbReference type="Proteomes" id="UP000295163"/>
    </source>
</evidence>
<dbReference type="EMBL" id="SMZT01000007">
    <property type="protein sequence ID" value="TDL40194.1"/>
    <property type="molecule type" value="Genomic_DNA"/>
</dbReference>
<reference evidence="2 3" key="1">
    <citation type="submission" date="2019-03" db="EMBL/GenBank/DDBJ databases">
        <title>Genome Sequencing and Assembly of Various Microbes Isolated from Partially Reclaimed Soil and Acid Mine Drainage (AMD) Site.</title>
        <authorList>
            <person name="Steinbock B."/>
            <person name="Bechtold R."/>
            <person name="Sevigny J.L."/>
            <person name="Thomas D."/>
            <person name="Cuthill L.R."/>
            <person name="Aveiro Johannsen E.J."/>
            <person name="Thomas K."/>
            <person name="Ghosh A."/>
        </authorList>
    </citation>
    <scope>NUCLEOTIDE SEQUENCE [LARGE SCALE GENOMIC DNA]</scope>
    <source>
        <strain evidence="2 3">S-A3</strain>
    </source>
</reference>
<sequence length="364" mass="39488">MSSAPTPLVDVIIPVHTPARPVDRAVGSVLAGGLPVGDHGGLHITVVCHNVGAALIRDRLAAEHRSLVELVECFDGTANPAGPRNLALERSRARYVSFVDSDDTLAPGALAAWTATAERHGSAAVLPRLVKDSGRPVRTPVPRPFRRADLEPVKDRLAYRTHVFGLLRRELLVDHGARFNGRYATGEDQELVARTWFGEGRVDLAPRGAHYRLREGAADRISAEPRPLTDDLAAATDLLGGPWCAGLAPEQRTAIAAKILRVQVFGAVRARTAAGRWTPEDADQVRGLLALVDTRAPRALTVLSRADREVLDHAVRPGATAEAVLRVDDARRRFGRPSTLLTRDLRRVLHREAPLRFMAASLLV</sequence>